<dbReference type="Pfam" id="PF13240">
    <property type="entry name" value="Zn_Ribbon_1"/>
    <property type="match status" value="1"/>
</dbReference>
<evidence type="ECO:0000259" key="3">
    <source>
        <dbReference type="Pfam" id="PF13240"/>
    </source>
</evidence>
<evidence type="ECO:0000313" key="5">
    <source>
        <dbReference type="Proteomes" id="UP000431913"/>
    </source>
</evidence>
<evidence type="ECO:0000313" key="4">
    <source>
        <dbReference type="EMBL" id="MST91629.1"/>
    </source>
</evidence>
<evidence type="ECO:0000256" key="1">
    <source>
        <dbReference type="SAM" id="MobiDB-lite"/>
    </source>
</evidence>
<dbReference type="AlphaFoldDB" id="A0A6I2U6R5"/>
<feature type="domain" description="Zinc-ribbon" evidence="3">
    <location>
        <begin position="369"/>
        <end position="391"/>
    </location>
</feature>
<name>A0A6I2U6R5_9FIRM</name>
<keyword evidence="2" id="KW-0472">Membrane</keyword>
<feature type="transmembrane region" description="Helical" evidence="2">
    <location>
        <begin position="293"/>
        <end position="313"/>
    </location>
</feature>
<sequence length="392" mass="41813">MSGVLQPVKRIYRCIIALSARQRYTNHTKNKILSRQFGNFSNGQGGAADRYAIMISNPRDHEKGGTERMKIRLAKHTRALAAALAFCVLSAVPAYAQEDDTVEVPGVPVTLSLPAGSLILTRETPVDDAIFETLNVDGAAILENMNKNDLYLDAVLFKPPLEFTLVRVQLPSNSLIDWENSEDAQLCAFVEAIYEQLDNITADDCSVYSSEQGIRFVRANILGSKDGITMHSCQYITIRGADVYYLTGIALYGDTLTSSEYDFVEKVAGGLRFTGPAPLPRTTSAGLNGDDPLYKVLVGVLSAACLGLIAWVIRNMRKKSAPCVPAQAMPPAAEPFGATTVGAPPVPTASAGPPGTERSGAAPDAVPVFCPLCGQRLPSGVAFCPGCGTPIS</sequence>
<evidence type="ECO:0000256" key="2">
    <source>
        <dbReference type="SAM" id="Phobius"/>
    </source>
</evidence>
<comment type="caution">
    <text evidence="4">The sequence shown here is derived from an EMBL/GenBank/DDBJ whole genome shotgun (WGS) entry which is preliminary data.</text>
</comment>
<proteinExistence type="predicted"/>
<dbReference type="EMBL" id="VUNJ01000005">
    <property type="protein sequence ID" value="MST91629.1"/>
    <property type="molecule type" value="Genomic_DNA"/>
</dbReference>
<dbReference type="InterPro" id="IPR026870">
    <property type="entry name" value="Zinc_ribbon_dom"/>
</dbReference>
<feature type="region of interest" description="Disordered" evidence="1">
    <location>
        <begin position="335"/>
        <end position="360"/>
    </location>
</feature>
<reference evidence="4 5" key="1">
    <citation type="submission" date="2019-08" db="EMBL/GenBank/DDBJ databases">
        <title>In-depth cultivation of the pig gut microbiome towards novel bacterial diversity and tailored functional studies.</title>
        <authorList>
            <person name="Wylensek D."/>
            <person name="Hitch T.C.A."/>
            <person name="Clavel T."/>
        </authorList>
    </citation>
    <scope>NUCLEOTIDE SEQUENCE [LARGE SCALE GENOMIC DNA]</scope>
    <source>
        <strain evidence="4 5">WCA3-601-WT-6J</strain>
    </source>
</reference>
<accession>A0A6I2U6R5</accession>
<keyword evidence="2" id="KW-1133">Transmembrane helix</keyword>
<organism evidence="4 5">
    <name type="scientific">Ruthenibacterium lactatiformans</name>
    <dbReference type="NCBI Taxonomy" id="1550024"/>
    <lineage>
        <taxon>Bacteria</taxon>
        <taxon>Bacillati</taxon>
        <taxon>Bacillota</taxon>
        <taxon>Clostridia</taxon>
        <taxon>Eubacteriales</taxon>
        <taxon>Oscillospiraceae</taxon>
        <taxon>Ruthenibacterium</taxon>
    </lineage>
</organism>
<gene>
    <name evidence="4" type="ORF">FYJ76_06690</name>
</gene>
<protein>
    <submittedName>
        <fullName evidence="4">Zinc ribbon domain-containing protein</fullName>
    </submittedName>
</protein>
<keyword evidence="2" id="KW-0812">Transmembrane</keyword>
<dbReference type="Proteomes" id="UP000431913">
    <property type="component" value="Unassembled WGS sequence"/>
</dbReference>